<evidence type="ECO:0000313" key="4">
    <source>
        <dbReference type="Proteomes" id="UP000824120"/>
    </source>
</evidence>
<dbReference type="InterPro" id="IPR040256">
    <property type="entry name" value="At4g02000-like"/>
</dbReference>
<evidence type="ECO:0000259" key="2">
    <source>
        <dbReference type="Pfam" id="PF14111"/>
    </source>
</evidence>
<dbReference type="Pfam" id="PF14111">
    <property type="entry name" value="DUF4283"/>
    <property type="match status" value="1"/>
</dbReference>
<comment type="caution">
    <text evidence="3">The sequence shown here is derived from an EMBL/GenBank/DDBJ whole genome shotgun (WGS) entry which is preliminary data.</text>
</comment>
<accession>A0A9J5Z4T9</accession>
<feature type="region of interest" description="Disordered" evidence="1">
    <location>
        <begin position="357"/>
        <end position="379"/>
    </location>
</feature>
<sequence length="504" mass="58524">MIHQTNLNDEDNHPQVTIVNTKQHLNMNVSSTWQGKGTTNLRPKTLLYSFEKPKVTTKQGKMAVIFKEEDFMTNWATDCRWRSSGKSFIIQTQLSGGVKIAHYNSRHVYIDLDNELDYITVWTKQKMTIEGQLMRIQTWTPTFKPEEETPFVPVWVSLPGLPWHCYAERNHNCPLVSYWEGSLPRQCIDSKTKLMRREDLTRGKWQAIEYDNIPDYCNYCKHQGHIIQACTIKQRDEDYQKRKEMEANKKNKPKGEQEKQDNTSPTRKRKAMTYKLMKMLKLARERKIMSRDDPMAVEEKESITMGTKAIPKEWRPRYAGTTYYGQRWRGHDEQREEQEDRSKITNHVRIHASTNHPDTKHIEKDQDAVGRESRGPGIDLSLPTPLDPVFYIWSILCMLMKSRRDGRRDLRRNQLTAGWGNQREGIDSPATLSGEEPGYKIGIARGSTYLMQARKINLRELVLEAVAGGTTGKHILGIPQEKEGIIVETPGTLRFGEPHDKPRQ</sequence>
<dbReference type="EMBL" id="JACXVP010000005">
    <property type="protein sequence ID" value="KAG5606070.1"/>
    <property type="molecule type" value="Genomic_DNA"/>
</dbReference>
<feature type="region of interest" description="Disordered" evidence="1">
    <location>
        <begin position="241"/>
        <end position="270"/>
    </location>
</feature>
<proteinExistence type="predicted"/>
<feature type="compositionally biased region" description="Basic and acidic residues" evidence="1">
    <location>
        <begin position="241"/>
        <end position="261"/>
    </location>
</feature>
<dbReference type="PANTHER" id="PTHR31286">
    <property type="entry name" value="GLYCINE-RICH CELL WALL STRUCTURAL PROTEIN 1.8-LIKE"/>
    <property type="match status" value="1"/>
</dbReference>
<dbReference type="AlphaFoldDB" id="A0A9J5Z4T9"/>
<feature type="compositionally biased region" description="Basic and acidic residues" evidence="1">
    <location>
        <begin position="357"/>
        <end position="374"/>
    </location>
</feature>
<dbReference type="PANTHER" id="PTHR31286:SF177">
    <property type="entry name" value="ENDONUCLEASE_EXONUCLEASE_PHOSPHATASE"/>
    <property type="match status" value="1"/>
</dbReference>
<reference evidence="3 4" key="1">
    <citation type="submission" date="2020-09" db="EMBL/GenBank/DDBJ databases">
        <title>De no assembly of potato wild relative species, Solanum commersonii.</title>
        <authorList>
            <person name="Cho K."/>
        </authorList>
    </citation>
    <scope>NUCLEOTIDE SEQUENCE [LARGE SCALE GENOMIC DNA]</scope>
    <source>
        <strain evidence="3">LZ3.2</strain>
        <tissue evidence="3">Leaf</tissue>
    </source>
</reference>
<dbReference type="Proteomes" id="UP000824120">
    <property type="component" value="Chromosome 5"/>
</dbReference>
<dbReference type="InterPro" id="IPR025558">
    <property type="entry name" value="DUF4283"/>
</dbReference>
<evidence type="ECO:0000256" key="1">
    <source>
        <dbReference type="SAM" id="MobiDB-lite"/>
    </source>
</evidence>
<organism evidence="3 4">
    <name type="scientific">Solanum commersonii</name>
    <name type="common">Commerson's wild potato</name>
    <name type="synonym">Commerson's nightshade</name>
    <dbReference type="NCBI Taxonomy" id="4109"/>
    <lineage>
        <taxon>Eukaryota</taxon>
        <taxon>Viridiplantae</taxon>
        <taxon>Streptophyta</taxon>
        <taxon>Embryophyta</taxon>
        <taxon>Tracheophyta</taxon>
        <taxon>Spermatophyta</taxon>
        <taxon>Magnoliopsida</taxon>
        <taxon>eudicotyledons</taxon>
        <taxon>Gunneridae</taxon>
        <taxon>Pentapetalae</taxon>
        <taxon>asterids</taxon>
        <taxon>lamiids</taxon>
        <taxon>Solanales</taxon>
        <taxon>Solanaceae</taxon>
        <taxon>Solanoideae</taxon>
        <taxon>Solaneae</taxon>
        <taxon>Solanum</taxon>
    </lineage>
</organism>
<evidence type="ECO:0000313" key="3">
    <source>
        <dbReference type="EMBL" id="KAG5606070.1"/>
    </source>
</evidence>
<protein>
    <recommendedName>
        <fullName evidence="2">DUF4283 domain-containing protein</fullName>
    </recommendedName>
</protein>
<keyword evidence="4" id="KW-1185">Reference proteome</keyword>
<name>A0A9J5Z4T9_SOLCO</name>
<gene>
    <name evidence="3" type="ORF">H5410_027562</name>
</gene>
<feature type="domain" description="DUF4283" evidence="2">
    <location>
        <begin position="91"/>
        <end position="147"/>
    </location>
</feature>